<dbReference type="InterPro" id="IPR011701">
    <property type="entry name" value="MFS"/>
</dbReference>
<feature type="transmembrane region" description="Helical" evidence="11">
    <location>
        <begin position="379"/>
        <end position="402"/>
    </location>
</feature>
<feature type="transmembrane region" description="Helical" evidence="11">
    <location>
        <begin position="95"/>
        <end position="113"/>
    </location>
</feature>
<feature type="transmembrane region" description="Helical" evidence="11">
    <location>
        <begin position="252"/>
        <end position="274"/>
    </location>
</feature>
<evidence type="ECO:0000256" key="11">
    <source>
        <dbReference type="SAM" id="Phobius"/>
    </source>
</evidence>
<dbReference type="AlphaFoldDB" id="A0A846XAL8"/>
<evidence type="ECO:0000259" key="12">
    <source>
        <dbReference type="PROSITE" id="PS50850"/>
    </source>
</evidence>
<comment type="subcellular location">
    <subcellularLocation>
        <location evidence="1">Cell membrane</location>
        <topology evidence="1">Multi-pass membrane protein</topology>
    </subcellularLocation>
</comment>
<dbReference type="EMBL" id="JAAXOO010000001">
    <property type="protein sequence ID" value="NKY32455.1"/>
    <property type="molecule type" value="Genomic_DNA"/>
</dbReference>
<evidence type="ECO:0000256" key="3">
    <source>
        <dbReference type="ARBA" id="ARBA00022448"/>
    </source>
</evidence>
<evidence type="ECO:0000256" key="4">
    <source>
        <dbReference type="ARBA" id="ARBA00022475"/>
    </source>
</evidence>
<dbReference type="InterPro" id="IPR036259">
    <property type="entry name" value="MFS_trans_sf"/>
</dbReference>
<feature type="transmembrane region" description="Helical" evidence="11">
    <location>
        <begin position="160"/>
        <end position="182"/>
    </location>
</feature>
<feature type="transmembrane region" description="Helical" evidence="11">
    <location>
        <begin position="59"/>
        <end position="83"/>
    </location>
</feature>
<keyword evidence="14" id="KW-1185">Reference proteome</keyword>
<dbReference type="CDD" id="cd17369">
    <property type="entry name" value="MFS_ShiA_like"/>
    <property type="match status" value="1"/>
</dbReference>
<dbReference type="PROSITE" id="PS50850">
    <property type="entry name" value="MFS"/>
    <property type="match status" value="1"/>
</dbReference>
<name>A0A846XAL8_9NOCA</name>
<dbReference type="InterPro" id="IPR020846">
    <property type="entry name" value="MFS_dom"/>
</dbReference>
<evidence type="ECO:0000313" key="14">
    <source>
        <dbReference type="Proteomes" id="UP000565715"/>
    </source>
</evidence>
<dbReference type="PANTHER" id="PTHR43045">
    <property type="entry name" value="SHIKIMATE TRANSPORTER"/>
    <property type="match status" value="1"/>
</dbReference>
<keyword evidence="6" id="KW-0769">Symport</keyword>
<dbReference type="PANTHER" id="PTHR43045:SF1">
    <property type="entry name" value="SHIKIMATE TRANSPORTER"/>
    <property type="match status" value="1"/>
</dbReference>
<comment type="function">
    <text evidence="9">May be a proton symporter involved in the uptake of osmolytes such as proline and glycine betaine.</text>
</comment>
<feature type="domain" description="Major facilitator superfamily (MFS) profile" evidence="12">
    <location>
        <begin position="22"/>
        <end position="442"/>
    </location>
</feature>
<evidence type="ECO:0000256" key="9">
    <source>
        <dbReference type="ARBA" id="ARBA00037295"/>
    </source>
</evidence>
<dbReference type="RefSeq" id="WP_068036740.1">
    <property type="nucleotide sequence ID" value="NZ_JAAXOO010000001.1"/>
</dbReference>
<feature type="transmembrane region" description="Helical" evidence="11">
    <location>
        <begin position="194"/>
        <end position="213"/>
    </location>
</feature>
<gene>
    <name evidence="13" type="ORF">HGA13_05110</name>
</gene>
<feature type="transmembrane region" description="Helical" evidence="11">
    <location>
        <begin position="317"/>
        <end position="336"/>
    </location>
</feature>
<protein>
    <recommendedName>
        <fullName evidence="10">Putative proline/betaine transporter</fullName>
    </recommendedName>
</protein>
<sequence>MTVKSDPAVPDEKAREREYRRVLSSSFLGSAIEYYDFLLYGTAASLVFGPLFFSNQGEAVALAASFATFAVGYLARPLGGIIFGHLGDRIGRKATLVTTMVMMGVASCLIGLLPTSAQIGAAAPILLVVLRIVQGLAVGGEWGGAALMALEHSPAKKRGFSASFANMGGPAGALMATLVFAAFTTLPREQFLSWGWRIPFLLSALLVVVGLFIRLKVSESPLFLEAQKRAAEKKADREIALFTVLRKFRKPLLLAATAAVGALAFQTFMATFAISMATGTGVSATAVLLCKSAAALVHIFTIGYFAHLSDRLGRRSVLIAGGVVSIVLTYPLLMLLGSGSVALVLAGFILGNSLLQASMYGPLAAYVSEMFGTDARYTGAGLAYQLGATVGGFTPFIAASLWDLGRNNVADSGWQQFSMVGLYLIGAAVVTIVAVSFGRETKDRDLDDNAEPATR</sequence>
<evidence type="ECO:0000256" key="10">
    <source>
        <dbReference type="ARBA" id="ARBA00039918"/>
    </source>
</evidence>
<evidence type="ECO:0000256" key="7">
    <source>
        <dbReference type="ARBA" id="ARBA00022989"/>
    </source>
</evidence>
<evidence type="ECO:0000313" key="13">
    <source>
        <dbReference type="EMBL" id="NKY32455.1"/>
    </source>
</evidence>
<evidence type="ECO:0000256" key="5">
    <source>
        <dbReference type="ARBA" id="ARBA00022692"/>
    </source>
</evidence>
<dbReference type="FunFam" id="1.20.1250.20:FF:000001">
    <property type="entry name" value="Dicarboxylate MFS transporter"/>
    <property type="match status" value="1"/>
</dbReference>
<keyword evidence="7 11" id="KW-1133">Transmembrane helix</keyword>
<proteinExistence type="inferred from homology"/>
<keyword evidence="5 11" id="KW-0812">Transmembrane</keyword>
<dbReference type="Pfam" id="PF07690">
    <property type="entry name" value="MFS_1"/>
    <property type="match status" value="1"/>
</dbReference>
<dbReference type="GO" id="GO:0005886">
    <property type="term" value="C:plasma membrane"/>
    <property type="evidence" value="ECO:0007669"/>
    <property type="project" value="UniProtKB-SubCell"/>
</dbReference>
<organism evidence="13 14">
    <name type="scientific">Nocardia speluncae</name>
    <dbReference type="NCBI Taxonomy" id="419477"/>
    <lineage>
        <taxon>Bacteria</taxon>
        <taxon>Bacillati</taxon>
        <taxon>Actinomycetota</taxon>
        <taxon>Actinomycetes</taxon>
        <taxon>Mycobacteriales</taxon>
        <taxon>Nocardiaceae</taxon>
        <taxon>Nocardia</taxon>
    </lineage>
</organism>
<comment type="caution">
    <text evidence="13">The sequence shown here is derived from an EMBL/GenBank/DDBJ whole genome shotgun (WGS) entry which is preliminary data.</text>
</comment>
<feature type="transmembrane region" description="Helical" evidence="11">
    <location>
        <begin position="342"/>
        <end position="367"/>
    </location>
</feature>
<evidence type="ECO:0000256" key="1">
    <source>
        <dbReference type="ARBA" id="ARBA00004651"/>
    </source>
</evidence>
<evidence type="ECO:0000256" key="2">
    <source>
        <dbReference type="ARBA" id="ARBA00008240"/>
    </source>
</evidence>
<feature type="transmembrane region" description="Helical" evidence="11">
    <location>
        <begin position="119"/>
        <end position="139"/>
    </location>
</feature>
<dbReference type="GO" id="GO:0015293">
    <property type="term" value="F:symporter activity"/>
    <property type="evidence" value="ECO:0007669"/>
    <property type="project" value="UniProtKB-KW"/>
</dbReference>
<feature type="transmembrane region" description="Helical" evidence="11">
    <location>
        <begin position="286"/>
        <end position="305"/>
    </location>
</feature>
<dbReference type="Gene3D" id="1.20.1250.20">
    <property type="entry name" value="MFS general substrate transporter like domains"/>
    <property type="match status" value="2"/>
</dbReference>
<keyword evidence="3" id="KW-0813">Transport</keyword>
<evidence type="ECO:0000256" key="8">
    <source>
        <dbReference type="ARBA" id="ARBA00023136"/>
    </source>
</evidence>
<feature type="transmembrane region" description="Helical" evidence="11">
    <location>
        <begin position="414"/>
        <end position="437"/>
    </location>
</feature>
<evidence type="ECO:0000256" key="6">
    <source>
        <dbReference type="ARBA" id="ARBA00022847"/>
    </source>
</evidence>
<keyword evidence="4" id="KW-1003">Cell membrane</keyword>
<reference evidence="13 14" key="1">
    <citation type="submission" date="2020-04" db="EMBL/GenBank/DDBJ databases">
        <title>MicrobeNet Type strains.</title>
        <authorList>
            <person name="Nicholson A.C."/>
        </authorList>
    </citation>
    <scope>NUCLEOTIDE SEQUENCE [LARGE SCALE GENOMIC DNA]</scope>
    <source>
        <strain evidence="13 14">DSM 45078</strain>
    </source>
</reference>
<accession>A0A846XAL8</accession>
<keyword evidence="8 11" id="KW-0472">Membrane</keyword>
<dbReference type="SUPFAM" id="SSF103473">
    <property type="entry name" value="MFS general substrate transporter"/>
    <property type="match status" value="1"/>
</dbReference>
<dbReference type="Proteomes" id="UP000565715">
    <property type="component" value="Unassembled WGS sequence"/>
</dbReference>
<comment type="similarity">
    <text evidence="2">Belongs to the major facilitator superfamily. Metabolite:H+ Symporter (MHS) family (TC 2.A.1.6) family.</text>
</comment>